<evidence type="ECO:0000313" key="2">
    <source>
        <dbReference type="EMBL" id="MEE4546031.1"/>
    </source>
</evidence>
<proteinExistence type="predicted"/>
<dbReference type="Proteomes" id="UP001344658">
    <property type="component" value="Unassembled WGS sequence"/>
</dbReference>
<sequence length="66" mass="7029">MLEVAPSGLAALTRFGPGVEQLDSLTRAGRVPARRLRLGDRGRELFAHGLFTSWSAAVLLVAALRG</sequence>
<evidence type="ECO:0000256" key="1">
    <source>
        <dbReference type="SAM" id="Phobius"/>
    </source>
</evidence>
<organism evidence="2 3">
    <name type="scientific">Actinacidiphila polyblastidii</name>
    <dbReference type="NCBI Taxonomy" id="3110430"/>
    <lineage>
        <taxon>Bacteria</taxon>
        <taxon>Bacillati</taxon>
        <taxon>Actinomycetota</taxon>
        <taxon>Actinomycetes</taxon>
        <taxon>Kitasatosporales</taxon>
        <taxon>Streptomycetaceae</taxon>
        <taxon>Actinacidiphila</taxon>
    </lineage>
</organism>
<feature type="transmembrane region" description="Helical" evidence="1">
    <location>
        <begin position="45"/>
        <end position="64"/>
    </location>
</feature>
<gene>
    <name evidence="2" type="ORF">V2S66_29200</name>
</gene>
<keyword evidence="1" id="KW-0472">Membrane</keyword>
<dbReference type="RefSeq" id="WP_330799734.1">
    <property type="nucleotide sequence ID" value="NZ_JAZEWV010000038.1"/>
</dbReference>
<keyword evidence="1" id="KW-0812">Transmembrane</keyword>
<accession>A0ABU7PJM1</accession>
<comment type="caution">
    <text evidence="2">The sequence shown here is derived from an EMBL/GenBank/DDBJ whole genome shotgun (WGS) entry which is preliminary data.</text>
</comment>
<name>A0ABU7PJM1_9ACTN</name>
<protein>
    <submittedName>
        <fullName evidence="2">Uncharacterized protein</fullName>
    </submittedName>
</protein>
<keyword evidence="1" id="KW-1133">Transmembrane helix</keyword>
<dbReference type="EMBL" id="JAZEWV010000038">
    <property type="protein sequence ID" value="MEE4546031.1"/>
    <property type="molecule type" value="Genomic_DNA"/>
</dbReference>
<evidence type="ECO:0000313" key="3">
    <source>
        <dbReference type="Proteomes" id="UP001344658"/>
    </source>
</evidence>
<keyword evidence="3" id="KW-1185">Reference proteome</keyword>
<reference evidence="2 3" key="1">
    <citation type="submission" date="2023-12" db="EMBL/GenBank/DDBJ databases">
        <title>Streptomyces sp. V4-01.</title>
        <authorList>
            <person name="Somphong A."/>
            <person name="Phongsopitanun W."/>
        </authorList>
    </citation>
    <scope>NUCLEOTIDE SEQUENCE [LARGE SCALE GENOMIC DNA]</scope>
    <source>
        <strain evidence="2 3">V4-01</strain>
    </source>
</reference>